<dbReference type="Proteomes" id="UP000297703">
    <property type="component" value="Unassembled WGS sequence"/>
</dbReference>
<evidence type="ECO:0000313" key="2">
    <source>
        <dbReference type="EMBL" id="TFK01546.1"/>
    </source>
</evidence>
<feature type="compositionally biased region" description="Polar residues" evidence="1">
    <location>
        <begin position="154"/>
        <end position="163"/>
    </location>
</feature>
<feature type="region of interest" description="Disordered" evidence="1">
    <location>
        <begin position="126"/>
        <end position="163"/>
    </location>
</feature>
<comment type="caution">
    <text evidence="2">The sequence shown here is derived from an EMBL/GenBank/DDBJ whole genome shotgun (WGS) entry which is preliminary data.</text>
</comment>
<dbReference type="OrthoDB" id="10498669at2759"/>
<protein>
    <submittedName>
        <fullName evidence="2">Protein-methionine sulfoxide oxidase MICAL2</fullName>
    </submittedName>
</protein>
<evidence type="ECO:0000256" key="1">
    <source>
        <dbReference type="SAM" id="MobiDB-lite"/>
    </source>
</evidence>
<proteinExistence type="predicted"/>
<dbReference type="EMBL" id="QXTE01000224">
    <property type="protein sequence ID" value="TFK01546.1"/>
    <property type="molecule type" value="Genomic_DNA"/>
</dbReference>
<reference evidence="2 3" key="2">
    <citation type="submission" date="2019-04" db="EMBL/GenBank/DDBJ databases">
        <title>The genome sequence of big-headed turtle.</title>
        <authorList>
            <person name="Gong S."/>
        </authorList>
    </citation>
    <scope>NUCLEOTIDE SEQUENCE [LARGE SCALE GENOMIC DNA]</scope>
    <source>
        <strain evidence="2">DO16091913</strain>
        <tissue evidence="2">Muscle</tissue>
    </source>
</reference>
<keyword evidence="3" id="KW-1185">Reference proteome</keyword>
<evidence type="ECO:0000313" key="3">
    <source>
        <dbReference type="Proteomes" id="UP000297703"/>
    </source>
</evidence>
<name>A0A4D9DUQ6_9SAUR</name>
<feature type="region of interest" description="Disordered" evidence="1">
    <location>
        <begin position="206"/>
        <end position="236"/>
    </location>
</feature>
<dbReference type="AlphaFoldDB" id="A0A4D9DUQ6"/>
<gene>
    <name evidence="2" type="ORF">DR999_PMT16226</name>
</gene>
<organism evidence="2 3">
    <name type="scientific">Platysternon megacephalum</name>
    <name type="common">big-headed turtle</name>
    <dbReference type="NCBI Taxonomy" id="55544"/>
    <lineage>
        <taxon>Eukaryota</taxon>
        <taxon>Metazoa</taxon>
        <taxon>Chordata</taxon>
        <taxon>Craniata</taxon>
        <taxon>Vertebrata</taxon>
        <taxon>Euteleostomi</taxon>
        <taxon>Archelosauria</taxon>
        <taxon>Testudinata</taxon>
        <taxon>Testudines</taxon>
        <taxon>Cryptodira</taxon>
        <taxon>Durocryptodira</taxon>
        <taxon>Testudinoidea</taxon>
        <taxon>Platysternidae</taxon>
        <taxon>Platysternon</taxon>
    </lineage>
</organism>
<feature type="compositionally biased region" description="Low complexity" evidence="1">
    <location>
        <begin position="223"/>
        <end position="233"/>
    </location>
</feature>
<sequence>MASPDAILARLVPTAVFKLQDHVAQKCWEIQMKAFPNMAAHDLQIKHLMEMLSSSRPVAGHVSVCHLCRKEHPGKMKGKKTQEETQVSAELHGLRDITAPHGFDGTVNSKLSKDQLPIRVCKKCSKLRRKRPAGSAGADLPRRSHGIPQRWTPGDSSASSNHNTMPVVWLLPADRSKTQDGMGKTAPTKHPKMVSVATSTTGLLQAGEKATGSPDGSPPKPPKASSTRTPSPARSKVPVLKRILMCLKKTIFKLQNKHTIQELRCHGAGVSEPGRKILIIKGGFSIMNGHGQAVENRDLKN</sequence>
<accession>A0A4D9DUQ6</accession>
<reference evidence="2 3" key="1">
    <citation type="submission" date="2019-04" db="EMBL/GenBank/DDBJ databases">
        <title>Draft genome of the big-headed turtle Platysternon megacephalum.</title>
        <authorList>
            <person name="Gong S."/>
        </authorList>
    </citation>
    <scope>NUCLEOTIDE SEQUENCE [LARGE SCALE GENOMIC DNA]</scope>
    <source>
        <strain evidence="2">DO16091913</strain>
        <tissue evidence="2">Muscle</tissue>
    </source>
</reference>